<keyword evidence="3" id="KW-0998">Cell outer membrane</keyword>
<evidence type="ECO:0000313" key="7">
    <source>
        <dbReference type="EMBL" id="RKR83393.1"/>
    </source>
</evidence>
<evidence type="ECO:0000259" key="5">
    <source>
        <dbReference type="Pfam" id="PF00593"/>
    </source>
</evidence>
<proteinExistence type="inferred from homology"/>
<evidence type="ECO:0000259" key="6">
    <source>
        <dbReference type="Pfam" id="PF07715"/>
    </source>
</evidence>
<dbReference type="EMBL" id="RBKU01000001">
    <property type="protein sequence ID" value="RKR83393.1"/>
    <property type="molecule type" value="Genomic_DNA"/>
</dbReference>
<keyword evidence="4" id="KW-0798">TonB box</keyword>
<sequence>MYNFTKKSVIKLLYQMSRLTFLAVIAVLTTSGLLMARDVRSQDLKEIKVNVTKTSLLKNVFKELEQQSGISFYYAADIGDVANVRLKNRAASMQDVLQDISRIYRLKFTQSGSMIAVTRTPVPAKPGHISGKIVDDKGETLPGANVKVVETGAGTQAGADGSYILSLLPGTYTLEFSYVSFATHRVTGVIVTEGKNTPLDISLKTDSRGLKEVVITSGYKKASVEGLLVKQKNASEISNGISAEQLARTPDKNIGESLKRISGVSTVDNKFVLVRGIGERYNTAMMDGTVLPSTEAQSRNFSFDMIPSGLVDNVVVSKTVTPDMNASFGGGLIQVNTKDIPNENFMSFTAGASYNDQSTGKDFLSHQRGKYDYLGFDDGRRDFPTGLVQTNRNTSPNTQSELSEADFQKKVTDQSKKFTNDNFTVYQYKTAPSQNYQFSIGRLLKLDTSSNNKLGFTGAISYRNTQNINIIHNQNRGDWNPNAPDNQGAAYSFNTTLGALFNMGLQLGKNRFSFRNTYTHVYDNTLVRINGSTIDGSDFMRIKEADDPTYTDLLQNKLSGQHQLGKVKIDWDFARTSINRQEKDAIIASSRSFLVGDEYKYFYSTGTITEPSITQTSRQHSENKERHYSWNLSGTLPFTLAGIRSNIKTGYFGNQKKAEFAWQIAALVANNRLPDSLSYIPISQMISQGNLTYDKYSYGIQPFFVDNYEGKSQTHAGYIMLDNRILDKLRLVWGIRSEYYKYTEIKYGTNNKESVGVFSVKPDKLWQWLPSANLTYSPIQSLNIRGAVSSSVVRPELMDNNPFFRYSPYLDGLYGNKGLYSTRINSYDLKTEWFPGLGEIISVGGYYKRFDKPAELTYFYNGSDNYYLQSADWAKVYGLEFEARKSLGFIAAEGILKNVTVYGNLTLQKSTVQATYAVENPEAGKPNLQVPVAQKRAMYGQSPYLYNAGFQYTGKHFGLNAAYNKSGYKTYIVSDDPTLIDYEKPREQFDLQVSYRFLKNKIEIKLNAGNLTNNASVFYRNTASYEMGGDKSKGYRLKPGFSNNYENGDQIRFQQKFGRTYSTSLTYNF</sequence>
<keyword evidence="8" id="KW-1185">Reference proteome</keyword>
<dbReference type="SUPFAM" id="SSF49464">
    <property type="entry name" value="Carboxypeptidase regulatory domain-like"/>
    <property type="match status" value="1"/>
</dbReference>
<protein>
    <submittedName>
        <fullName evidence="7">TonB-dependent receptor</fullName>
    </submittedName>
</protein>
<evidence type="ECO:0000256" key="2">
    <source>
        <dbReference type="ARBA" id="ARBA00023136"/>
    </source>
</evidence>
<dbReference type="PANTHER" id="PTHR40980:SF4">
    <property type="entry name" value="TONB-DEPENDENT RECEPTOR-LIKE BETA-BARREL DOMAIN-CONTAINING PROTEIN"/>
    <property type="match status" value="1"/>
</dbReference>
<dbReference type="Gene3D" id="2.60.40.1120">
    <property type="entry name" value="Carboxypeptidase-like, regulatory domain"/>
    <property type="match status" value="1"/>
</dbReference>
<dbReference type="SUPFAM" id="SSF56935">
    <property type="entry name" value="Porins"/>
    <property type="match status" value="1"/>
</dbReference>
<comment type="caution">
    <text evidence="7">The sequence shown here is derived from an EMBL/GenBank/DDBJ whole genome shotgun (WGS) entry which is preliminary data.</text>
</comment>
<comment type="similarity">
    <text evidence="4">Belongs to the TonB-dependent receptor family.</text>
</comment>
<feature type="domain" description="TonB-dependent receptor-like beta-barrel" evidence="5">
    <location>
        <begin position="565"/>
        <end position="1011"/>
    </location>
</feature>
<dbReference type="Pfam" id="PF00593">
    <property type="entry name" value="TonB_dep_Rec_b-barrel"/>
    <property type="match status" value="1"/>
</dbReference>
<evidence type="ECO:0000256" key="4">
    <source>
        <dbReference type="RuleBase" id="RU003357"/>
    </source>
</evidence>
<dbReference type="InterPro" id="IPR036942">
    <property type="entry name" value="Beta-barrel_TonB_sf"/>
</dbReference>
<feature type="domain" description="TonB-dependent receptor plug" evidence="6">
    <location>
        <begin position="235"/>
        <end position="319"/>
    </location>
</feature>
<keyword evidence="2 4" id="KW-0472">Membrane</keyword>
<dbReference type="InterPro" id="IPR037066">
    <property type="entry name" value="Plug_dom_sf"/>
</dbReference>
<dbReference type="PANTHER" id="PTHR40980">
    <property type="entry name" value="PLUG DOMAIN-CONTAINING PROTEIN"/>
    <property type="match status" value="1"/>
</dbReference>
<evidence type="ECO:0000313" key="8">
    <source>
        <dbReference type="Proteomes" id="UP000268007"/>
    </source>
</evidence>
<dbReference type="OrthoDB" id="9768470at2"/>
<dbReference type="AlphaFoldDB" id="A0A495J3I9"/>
<dbReference type="Gene3D" id="2.170.130.10">
    <property type="entry name" value="TonB-dependent receptor, plug domain"/>
    <property type="match status" value="1"/>
</dbReference>
<evidence type="ECO:0000256" key="1">
    <source>
        <dbReference type="ARBA" id="ARBA00004442"/>
    </source>
</evidence>
<dbReference type="Gene3D" id="2.40.170.20">
    <property type="entry name" value="TonB-dependent receptor, beta-barrel domain"/>
    <property type="match status" value="1"/>
</dbReference>
<evidence type="ECO:0000256" key="3">
    <source>
        <dbReference type="ARBA" id="ARBA00023237"/>
    </source>
</evidence>
<dbReference type="Proteomes" id="UP000268007">
    <property type="component" value="Unassembled WGS sequence"/>
</dbReference>
<dbReference type="Pfam" id="PF13620">
    <property type="entry name" value="CarboxypepD_reg"/>
    <property type="match status" value="1"/>
</dbReference>
<comment type="subcellular location">
    <subcellularLocation>
        <location evidence="1 4">Cell outer membrane</location>
    </subcellularLocation>
</comment>
<dbReference type="InterPro" id="IPR000531">
    <property type="entry name" value="Beta-barrel_TonB"/>
</dbReference>
<dbReference type="InterPro" id="IPR012910">
    <property type="entry name" value="Plug_dom"/>
</dbReference>
<organism evidence="7 8">
    <name type="scientific">Mucilaginibacter gracilis</name>
    <dbReference type="NCBI Taxonomy" id="423350"/>
    <lineage>
        <taxon>Bacteria</taxon>
        <taxon>Pseudomonadati</taxon>
        <taxon>Bacteroidota</taxon>
        <taxon>Sphingobacteriia</taxon>
        <taxon>Sphingobacteriales</taxon>
        <taxon>Sphingobacteriaceae</taxon>
        <taxon>Mucilaginibacter</taxon>
    </lineage>
</organism>
<dbReference type="InterPro" id="IPR008969">
    <property type="entry name" value="CarboxyPept-like_regulatory"/>
</dbReference>
<dbReference type="Pfam" id="PF07715">
    <property type="entry name" value="Plug"/>
    <property type="match status" value="1"/>
</dbReference>
<keyword evidence="7" id="KW-0675">Receptor</keyword>
<accession>A0A495J3I9</accession>
<gene>
    <name evidence="7" type="ORF">BDD43_3601</name>
</gene>
<name>A0A495J3I9_9SPHI</name>
<dbReference type="GO" id="GO:0009279">
    <property type="term" value="C:cell outer membrane"/>
    <property type="evidence" value="ECO:0007669"/>
    <property type="project" value="UniProtKB-SubCell"/>
</dbReference>
<reference evidence="7 8" key="1">
    <citation type="submission" date="2018-10" db="EMBL/GenBank/DDBJ databases">
        <title>Genomic Encyclopedia of Archaeal and Bacterial Type Strains, Phase II (KMG-II): from individual species to whole genera.</title>
        <authorList>
            <person name="Goeker M."/>
        </authorList>
    </citation>
    <scope>NUCLEOTIDE SEQUENCE [LARGE SCALE GENOMIC DNA]</scope>
    <source>
        <strain evidence="7 8">DSM 18602</strain>
    </source>
</reference>